<dbReference type="AlphaFoldDB" id="A0A0H4X2E4"/>
<keyword evidence="5" id="KW-1185">Reference proteome</keyword>
<dbReference type="KEGG" id="mym:A176_006241"/>
<feature type="modified residue" description="4-aspartylphosphate" evidence="2">
    <location>
        <position position="51"/>
    </location>
</feature>
<dbReference type="CDD" id="cd00156">
    <property type="entry name" value="REC"/>
    <property type="match status" value="1"/>
</dbReference>
<dbReference type="RefSeq" id="WP_002638717.1">
    <property type="nucleotide sequence ID" value="NZ_CP012109.1"/>
</dbReference>
<proteinExistence type="predicted"/>
<dbReference type="STRING" id="1297742.A176_006241"/>
<evidence type="ECO:0000259" key="3">
    <source>
        <dbReference type="PROSITE" id="PS50110"/>
    </source>
</evidence>
<evidence type="ECO:0000313" key="4">
    <source>
        <dbReference type="EMBL" id="AKQ69329.1"/>
    </source>
</evidence>
<dbReference type="PROSITE" id="PS50110">
    <property type="entry name" value="RESPONSE_REGULATORY"/>
    <property type="match status" value="1"/>
</dbReference>
<dbReference type="Proteomes" id="UP000009026">
    <property type="component" value="Chromosome"/>
</dbReference>
<evidence type="ECO:0000313" key="5">
    <source>
        <dbReference type="Proteomes" id="UP000009026"/>
    </source>
</evidence>
<dbReference type="PANTHER" id="PTHR44591">
    <property type="entry name" value="STRESS RESPONSE REGULATOR PROTEIN 1"/>
    <property type="match status" value="1"/>
</dbReference>
<dbReference type="SUPFAM" id="SSF52172">
    <property type="entry name" value="CheY-like"/>
    <property type="match status" value="1"/>
</dbReference>
<feature type="domain" description="Response regulatory" evidence="3">
    <location>
        <begin position="3"/>
        <end position="117"/>
    </location>
</feature>
<organism evidence="4 5">
    <name type="scientific">Pseudomyxococcus hansupus</name>
    <dbReference type="NCBI Taxonomy" id="1297742"/>
    <lineage>
        <taxon>Bacteria</taxon>
        <taxon>Pseudomonadati</taxon>
        <taxon>Myxococcota</taxon>
        <taxon>Myxococcia</taxon>
        <taxon>Myxococcales</taxon>
        <taxon>Cystobacterineae</taxon>
        <taxon>Myxococcaceae</taxon>
        <taxon>Pseudomyxococcus</taxon>
    </lineage>
</organism>
<accession>A0A0H4X2E4</accession>
<dbReference type="InterPro" id="IPR001789">
    <property type="entry name" value="Sig_transdc_resp-reg_receiver"/>
</dbReference>
<dbReference type="GO" id="GO:0000160">
    <property type="term" value="P:phosphorelay signal transduction system"/>
    <property type="evidence" value="ECO:0007669"/>
    <property type="project" value="InterPro"/>
</dbReference>
<dbReference type="Pfam" id="PF00072">
    <property type="entry name" value="Response_reg"/>
    <property type="match status" value="1"/>
</dbReference>
<dbReference type="InterPro" id="IPR011006">
    <property type="entry name" value="CheY-like_superfamily"/>
</dbReference>
<dbReference type="OrthoDB" id="9800029at2"/>
<dbReference type="PATRIC" id="fig|1297742.4.peg.6333"/>
<keyword evidence="1 2" id="KW-0597">Phosphoprotein</keyword>
<sequence>MQNVLVIDDDAFVLSVVRDILESAGYGVVTVQSPSEAFNLDLSSIAAILCDYNMPDMNGSDVLTVMRELKDCRVPFIFLTGHEDLDDLVSVAIRYGAELLPKPIQPVELVRLLIKQLASAAA</sequence>
<evidence type="ECO:0000256" key="1">
    <source>
        <dbReference type="ARBA" id="ARBA00022553"/>
    </source>
</evidence>
<dbReference type="InterPro" id="IPR050595">
    <property type="entry name" value="Bact_response_regulator"/>
</dbReference>
<name>A0A0H4X2E4_9BACT</name>
<dbReference type="SMART" id="SM00448">
    <property type="entry name" value="REC"/>
    <property type="match status" value="1"/>
</dbReference>
<protein>
    <submittedName>
        <fullName evidence="4">Phosphoglycerate transport system transcription regulator</fullName>
    </submittedName>
</protein>
<dbReference type="PANTHER" id="PTHR44591:SF3">
    <property type="entry name" value="RESPONSE REGULATORY DOMAIN-CONTAINING PROTEIN"/>
    <property type="match status" value="1"/>
</dbReference>
<dbReference type="Gene3D" id="3.40.50.2300">
    <property type="match status" value="1"/>
</dbReference>
<dbReference type="EMBL" id="CP012109">
    <property type="protein sequence ID" value="AKQ69329.1"/>
    <property type="molecule type" value="Genomic_DNA"/>
</dbReference>
<dbReference type="eggNOG" id="COG0745">
    <property type="taxonomic scope" value="Bacteria"/>
</dbReference>
<reference evidence="4 5" key="1">
    <citation type="journal article" date="2016" name="PLoS ONE">
        <title>Complete Genome Sequence and Comparative Genomics of a Novel Myxobacterium Myxococcus hansupus.</title>
        <authorList>
            <person name="Sharma G."/>
            <person name="Narwani T."/>
            <person name="Subramanian S."/>
        </authorList>
    </citation>
    <scope>NUCLEOTIDE SEQUENCE [LARGE SCALE GENOMIC DNA]</scope>
    <source>
        <strain evidence="5">mixupus</strain>
    </source>
</reference>
<gene>
    <name evidence="4" type="ORF">A176_006241</name>
</gene>
<evidence type="ECO:0000256" key="2">
    <source>
        <dbReference type="PROSITE-ProRule" id="PRU00169"/>
    </source>
</evidence>